<accession>A0ABN1LQB0</accession>
<dbReference type="Pfam" id="PF14373">
    <property type="entry name" value="Imm_superinfect"/>
    <property type="match status" value="1"/>
</dbReference>
<evidence type="ECO:0008006" key="4">
    <source>
        <dbReference type="Google" id="ProtNLM"/>
    </source>
</evidence>
<name>A0ABN1LQB0_9ALTE</name>
<dbReference type="Proteomes" id="UP001500359">
    <property type="component" value="Unassembled WGS sequence"/>
</dbReference>
<evidence type="ECO:0000256" key="1">
    <source>
        <dbReference type="SAM" id="Phobius"/>
    </source>
</evidence>
<dbReference type="RefSeq" id="WP_343861532.1">
    <property type="nucleotide sequence ID" value="NZ_BAAAFD010000010.1"/>
</dbReference>
<sequence length="92" mass="10398">MENLLSYFENMNVLQWIILGTALFAVWFLPAALALMFNRKHFKLILVACVPAGFSIIAWSGLMVWATTGNMLDKYKNKALLDEKAQSDSQTI</sequence>
<organism evidence="2 3">
    <name type="scientific">Aliiglaciecola litoralis</name>
    <dbReference type="NCBI Taxonomy" id="582857"/>
    <lineage>
        <taxon>Bacteria</taxon>
        <taxon>Pseudomonadati</taxon>
        <taxon>Pseudomonadota</taxon>
        <taxon>Gammaproteobacteria</taxon>
        <taxon>Alteromonadales</taxon>
        <taxon>Alteromonadaceae</taxon>
        <taxon>Aliiglaciecola</taxon>
    </lineage>
</organism>
<dbReference type="InterPro" id="IPR016410">
    <property type="entry name" value="Phage_imm"/>
</dbReference>
<gene>
    <name evidence="2" type="ORF">GCM10009114_30650</name>
</gene>
<protein>
    <recommendedName>
        <fullName evidence="4">Superinfection immunity protein</fullName>
    </recommendedName>
</protein>
<evidence type="ECO:0000313" key="2">
    <source>
        <dbReference type="EMBL" id="GAA0858979.1"/>
    </source>
</evidence>
<proteinExistence type="predicted"/>
<dbReference type="EMBL" id="BAAAFD010000010">
    <property type="protein sequence ID" value="GAA0858979.1"/>
    <property type="molecule type" value="Genomic_DNA"/>
</dbReference>
<keyword evidence="1" id="KW-1133">Transmembrane helix</keyword>
<evidence type="ECO:0000313" key="3">
    <source>
        <dbReference type="Proteomes" id="UP001500359"/>
    </source>
</evidence>
<feature type="transmembrane region" description="Helical" evidence="1">
    <location>
        <begin position="44"/>
        <end position="66"/>
    </location>
</feature>
<reference evidence="2 3" key="1">
    <citation type="journal article" date="2019" name="Int. J. Syst. Evol. Microbiol.">
        <title>The Global Catalogue of Microorganisms (GCM) 10K type strain sequencing project: providing services to taxonomists for standard genome sequencing and annotation.</title>
        <authorList>
            <consortium name="The Broad Institute Genomics Platform"/>
            <consortium name="The Broad Institute Genome Sequencing Center for Infectious Disease"/>
            <person name="Wu L."/>
            <person name="Ma J."/>
        </authorList>
    </citation>
    <scope>NUCLEOTIDE SEQUENCE [LARGE SCALE GENOMIC DNA]</scope>
    <source>
        <strain evidence="2 3">JCM 15896</strain>
    </source>
</reference>
<keyword evidence="1" id="KW-0472">Membrane</keyword>
<keyword evidence="1" id="KW-0812">Transmembrane</keyword>
<keyword evidence="3" id="KW-1185">Reference proteome</keyword>
<comment type="caution">
    <text evidence="2">The sequence shown here is derived from an EMBL/GenBank/DDBJ whole genome shotgun (WGS) entry which is preliminary data.</text>
</comment>
<feature type="transmembrane region" description="Helical" evidence="1">
    <location>
        <begin position="13"/>
        <end position="37"/>
    </location>
</feature>